<dbReference type="EMBL" id="VSSQ01011339">
    <property type="protein sequence ID" value="MPM46590.1"/>
    <property type="molecule type" value="Genomic_DNA"/>
</dbReference>
<keyword evidence="1" id="KW-0812">Transmembrane</keyword>
<sequence>MTQSRLSEVYRNGAMTKTRGSSRLVKREEKKLGKQAFVFIFFGLLILALFIFVLVPIIVRFFFAILDKESPLESKDDIPPQTPILSSIPPEATYSAQLNLSGYAEAKSQVVFILNDQEDAQVGVAEDGQFQYTVDLQPGSNNLAFYGKDAAGNESLKTVTYNIVRDTEAPNIEIEQPLDGTTIELKKNRSTEIKGKTEIGSKLTLNGRTVLVDSDGNFSTSYYLDEGKNELNFQATDKAGNHSEKMISVEFRL</sequence>
<dbReference type="Gene3D" id="2.60.40.10">
    <property type="entry name" value="Immunoglobulins"/>
    <property type="match status" value="2"/>
</dbReference>
<evidence type="ECO:0000256" key="1">
    <source>
        <dbReference type="SAM" id="Phobius"/>
    </source>
</evidence>
<name>A0A645A043_9ZZZZ</name>
<reference evidence="2" key="1">
    <citation type="submission" date="2019-08" db="EMBL/GenBank/DDBJ databases">
        <authorList>
            <person name="Kucharzyk K."/>
            <person name="Murdoch R.W."/>
            <person name="Higgins S."/>
            <person name="Loffler F."/>
        </authorList>
    </citation>
    <scope>NUCLEOTIDE SEQUENCE</scope>
</reference>
<keyword evidence="1" id="KW-0472">Membrane</keyword>
<proteinExistence type="predicted"/>
<feature type="transmembrane region" description="Helical" evidence="1">
    <location>
        <begin position="36"/>
        <end position="63"/>
    </location>
</feature>
<dbReference type="InterPro" id="IPR013783">
    <property type="entry name" value="Ig-like_fold"/>
</dbReference>
<gene>
    <name evidence="2" type="ORF">SDC9_93295</name>
</gene>
<keyword evidence="1" id="KW-1133">Transmembrane helix</keyword>
<organism evidence="2">
    <name type="scientific">bioreactor metagenome</name>
    <dbReference type="NCBI Taxonomy" id="1076179"/>
    <lineage>
        <taxon>unclassified sequences</taxon>
        <taxon>metagenomes</taxon>
        <taxon>ecological metagenomes</taxon>
    </lineage>
</organism>
<dbReference type="NCBIfam" id="NF033510">
    <property type="entry name" value="Ca_tandemer"/>
    <property type="match status" value="2"/>
</dbReference>
<comment type="caution">
    <text evidence="2">The sequence shown here is derived from an EMBL/GenBank/DDBJ whole genome shotgun (WGS) entry which is preliminary data.</text>
</comment>
<protein>
    <recommendedName>
        <fullName evidence="3">Bacterial Ig-like domain-containing protein</fullName>
    </recommendedName>
</protein>
<dbReference type="AlphaFoldDB" id="A0A645A043"/>
<evidence type="ECO:0008006" key="3">
    <source>
        <dbReference type="Google" id="ProtNLM"/>
    </source>
</evidence>
<evidence type="ECO:0000313" key="2">
    <source>
        <dbReference type="EMBL" id="MPM46590.1"/>
    </source>
</evidence>
<accession>A0A645A043</accession>
<dbReference type="Pfam" id="PF09136">
    <property type="entry name" value="Glucodextran_B"/>
    <property type="match status" value="1"/>
</dbReference>